<gene>
    <name evidence="1" type="ORF">ACCO45_008855</name>
</gene>
<evidence type="ECO:0000313" key="1">
    <source>
        <dbReference type="EMBL" id="KAL3956009.1"/>
    </source>
</evidence>
<comment type="caution">
    <text evidence="1">The sequence shown here is derived from an EMBL/GenBank/DDBJ whole genome shotgun (WGS) entry which is preliminary data.</text>
</comment>
<evidence type="ECO:0000313" key="2">
    <source>
        <dbReference type="Proteomes" id="UP001638806"/>
    </source>
</evidence>
<keyword evidence="2" id="KW-1185">Reference proteome</keyword>
<reference evidence="1" key="1">
    <citation type="submission" date="2024-12" db="EMBL/GenBank/DDBJ databases">
        <title>Comparative genomics and development of molecular markers within Purpureocillium lilacinum and among Purpureocillium species.</title>
        <authorList>
            <person name="Yeh Z.-Y."/>
            <person name="Ni N.-T."/>
            <person name="Lo P.-H."/>
            <person name="Mushyakhwo K."/>
            <person name="Lin C.-F."/>
            <person name="Nai Y.-S."/>
        </authorList>
    </citation>
    <scope>NUCLEOTIDE SEQUENCE</scope>
    <source>
        <strain evidence="1">NCHU-NPUST-175</strain>
    </source>
</reference>
<accession>A0ACC4DKB2</accession>
<proteinExistence type="predicted"/>
<name>A0ACC4DKB2_PURLI</name>
<organism evidence="1 2">
    <name type="scientific">Purpureocillium lilacinum</name>
    <name type="common">Paecilomyces lilacinus</name>
    <dbReference type="NCBI Taxonomy" id="33203"/>
    <lineage>
        <taxon>Eukaryota</taxon>
        <taxon>Fungi</taxon>
        <taxon>Dikarya</taxon>
        <taxon>Ascomycota</taxon>
        <taxon>Pezizomycotina</taxon>
        <taxon>Sordariomycetes</taxon>
        <taxon>Hypocreomycetidae</taxon>
        <taxon>Hypocreales</taxon>
        <taxon>Ophiocordycipitaceae</taxon>
        <taxon>Purpureocillium</taxon>
    </lineage>
</organism>
<dbReference type="EMBL" id="JBGNUJ010000008">
    <property type="protein sequence ID" value="KAL3956009.1"/>
    <property type="molecule type" value="Genomic_DNA"/>
</dbReference>
<protein>
    <submittedName>
        <fullName evidence="1">Uncharacterized protein</fullName>
    </submittedName>
</protein>
<dbReference type="Proteomes" id="UP001638806">
    <property type="component" value="Unassembled WGS sequence"/>
</dbReference>
<sequence>MASPTDSLAPKGPKRRLRAAVLALDVGMTATRACLLTLDRDDAPAIIASEGSKRVTGQGYCDCDFPSTAFPFDPVPKLEDCLGYGAEARSMSIPLKLYWIAVEGRNLQSRKHHGEVRKLRKLFPPISDLFREVNSKKRQGRHKADYQRDVFSRLRQIFIAHLKQVKRQAETRAYFENYEVLLREVWEDIPADDFHWLEESEAIGHYLLRNNSVQPEDRGTIDTFLLNNFGGHTMSSYTFELVWQNDGSNASFFTTSNSTCTYGGSEMHTLLVKEHIQEQIEQRNLKLTDEERQHLMKKCLEYYRHNLREDLTDESFTVRGSRTRNGKDLEFELSAETCRRFYAVCFGKPLQHLFEKIDEHARTHTMVVLSGGSFLNKVVLLQTKAKIVKARMKFIETDGVRDAGNRSAIACVGAALALRHAITVREFMDGAVFAVKDATSAKFSTALAILDRGVGVTDRYGPIFDLNTASGSGRSQGRIVHEVQLQKAYVFHKLGKYGCKGKCTVALRYEPENEEHTDQLVMTITPRRGGLGCSVTRTIPIFYCPGSCVVFVDQDNYNARQEDGDGVPARGRRNAVSNGRTEQDELDEQNGPDETEDETQVRDGHQELAVENEHAPKDDMPPLLKQADPDDEHRQLRDPKGPSPAKASKQTSNGATPTTSILDTKPVNQASAKRKATDTGEATADPSAKRQLVWQGSGR</sequence>